<dbReference type="InterPro" id="IPR011577">
    <property type="entry name" value="Cyt_b561_bac/Ni-Hgenase"/>
</dbReference>
<sequence>MPSLPVNRHKALGVFVFGLCRVGWRIAQGFAADAPDTPLWQRRVARMVHVLLLAGIVLMPLSGILMTVAGGRALSIWDLTLMPSIGEIGWPDALASRIHAGLGLFITAVLVLHVLATLKHRLDDALRRPLLRPSSLKGS</sequence>
<evidence type="ECO:0000256" key="13">
    <source>
        <dbReference type="SAM" id="Phobius"/>
    </source>
</evidence>
<dbReference type="InterPro" id="IPR052168">
    <property type="entry name" value="Cytochrome_b561_oxidase"/>
</dbReference>
<evidence type="ECO:0000256" key="6">
    <source>
        <dbReference type="ARBA" id="ARBA00022692"/>
    </source>
</evidence>
<keyword evidence="5" id="KW-0349">Heme</keyword>
<evidence type="ECO:0000256" key="11">
    <source>
        <dbReference type="ARBA" id="ARBA00023136"/>
    </source>
</evidence>
<evidence type="ECO:0000256" key="4">
    <source>
        <dbReference type="ARBA" id="ARBA00022475"/>
    </source>
</evidence>
<proteinExistence type="inferred from homology"/>
<evidence type="ECO:0000256" key="12">
    <source>
        <dbReference type="ARBA" id="ARBA00037975"/>
    </source>
</evidence>
<evidence type="ECO:0000256" key="9">
    <source>
        <dbReference type="ARBA" id="ARBA00022989"/>
    </source>
</evidence>
<comment type="cofactor">
    <cofactor evidence="1">
        <name>heme b</name>
        <dbReference type="ChEBI" id="CHEBI:60344"/>
    </cofactor>
</comment>
<gene>
    <name evidence="15" type="ORF">ESD82_08355</name>
</gene>
<dbReference type="InterPro" id="IPR016174">
    <property type="entry name" value="Di-haem_cyt_TM"/>
</dbReference>
<feature type="transmembrane region" description="Helical" evidence="13">
    <location>
        <begin position="50"/>
        <end position="74"/>
    </location>
</feature>
<dbReference type="GO" id="GO:0046872">
    <property type="term" value="F:metal ion binding"/>
    <property type="evidence" value="ECO:0007669"/>
    <property type="project" value="UniProtKB-KW"/>
</dbReference>
<feature type="transmembrane region" description="Helical" evidence="13">
    <location>
        <begin position="94"/>
        <end position="118"/>
    </location>
</feature>
<keyword evidence="9 13" id="KW-1133">Transmembrane helix</keyword>
<dbReference type="AlphaFoldDB" id="A0AAE6TTF4"/>
<evidence type="ECO:0000256" key="2">
    <source>
        <dbReference type="ARBA" id="ARBA00004651"/>
    </source>
</evidence>
<evidence type="ECO:0000313" key="16">
    <source>
        <dbReference type="Proteomes" id="UP000326453"/>
    </source>
</evidence>
<keyword evidence="3" id="KW-0813">Transport</keyword>
<dbReference type="SUPFAM" id="SSF81342">
    <property type="entry name" value="Transmembrane di-heme cytochromes"/>
    <property type="match status" value="1"/>
</dbReference>
<dbReference type="Pfam" id="PF01292">
    <property type="entry name" value="Ni_hydr_CYTB"/>
    <property type="match status" value="1"/>
</dbReference>
<comment type="similarity">
    <text evidence="12">Belongs to the cytochrome b561 family.</text>
</comment>
<evidence type="ECO:0000256" key="1">
    <source>
        <dbReference type="ARBA" id="ARBA00001970"/>
    </source>
</evidence>
<evidence type="ECO:0000256" key="10">
    <source>
        <dbReference type="ARBA" id="ARBA00023004"/>
    </source>
</evidence>
<keyword evidence="11 13" id="KW-0472">Membrane</keyword>
<dbReference type="GO" id="GO:0009055">
    <property type="term" value="F:electron transfer activity"/>
    <property type="evidence" value="ECO:0007669"/>
    <property type="project" value="InterPro"/>
</dbReference>
<accession>A0AAE6TTF4</accession>
<dbReference type="GO" id="GO:0020037">
    <property type="term" value="F:heme binding"/>
    <property type="evidence" value="ECO:0007669"/>
    <property type="project" value="TreeGrafter"/>
</dbReference>
<evidence type="ECO:0000256" key="3">
    <source>
        <dbReference type="ARBA" id="ARBA00022448"/>
    </source>
</evidence>
<evidence type="ECO:0000256" key="8">
    <source>
        <dbReference type="ARBA" id="ARBA00022982"/>
    </source>
</evidence>
<dbReference type="GO" id="GO:0005886">
    <property type="term" value="C:plasma membrane"/>
    <property type="evidence" value="ECO:0007669"/>
    <property type="project" value="UniProtKB-SubCell"/>
</dbReference>
<dbReference type="PANTHER" id="PTHR30529">
    <property type="entry name" value="CYTOCHROME B561"/>
    <property type="match status" value="1"/>
</dbReference>
<keyword evidence="8" id="KW-0249">Electron transport</keyword>
<keyword evidence="15" id="KW-0614">Plasmid</keyword>
<comment type="subcellular location">
    <subcellularLocation>
        <location evidence="2">Cell membrane</location>
        <topology evidence="2">Multi-pass membrane protein</topology>
    </subcellularLocation>
</comment>
<keyword evidence="4" id="KW-1003">Cell membrane</keyword>
<evidence type="ECO:0000256" key="7">
    <source>
        <dbReference type="ARBA" id="ARBA00022723"/>
    </source>
</evidence>
<dbReference type="Proteomes" id="UP000326453">
    <property type="component" value="Plasmid pPAN2"/>
</dbReference>
<evidence type="ECO:0000256" key="5">
    <source>
        <dbReference type="ARBA" id="ARBA00022617"/>
    </source>
</evidence>
<geneLocation type="plasmid" evidence="16">
    <name>ppan2</name>
</geneLocation>
<name>A0AAE6TTF4_PARPN</name>
<keyword evidence="6 13" id="KW-0812">Transmembrane</keyword>
<dbReference type="EMBL" id="CP044425">
    <property type="protein sequence ID" value="QFG36237.1"/>
    <property type="molecule type" value="Genomic_DNA"/>
</dbReference>
<evidence type="ECO:0000313" key="15">
    <source>
        <dbReference type="EMBL" id="QFG36237.1"/>
    </source>
</evidence>
<protein>
    <submittedName>
        <fullName evidence="15">Cytochrome b</fullName>
    </submittedName>
</protein>
<feature type="domain" description="Cytochrome b561 bacterial/Ni-hydrogenase" evidence="14">
    <location>
        <begin position="7"/>
        <end position="122"/>
    </location>
</feature>
<dbReference type="GO" id="GO:0022904">
    <property type="term" value="P:respiratory electron transport chain"/>
    <property type="evidence" value="ECO:0007669"/>
    <property type="project" value="InterPro"/>
</dbReference>
<reference evidence="15 16" key="1">
    <citation type="submission" date="2019-01" db="EMBL/GenBank/DDBJ databases">
        <title>Complete Genome Sequence and Annotation of the Paracoccus pantotrophus type strain DSM 2944.</title>
        <authorList>
            <person name="Bockwoldt J.A."/>
            <person name="Zimmermann M."/>
            <person name="Tiso T."/>
            <person name="Blank L.M."/>
        </authorList>
    </citation>
    <scope>NUCLEOTIDE SEQUENCE [LARGE SCALE GENOMIC DNA]</scope>
    <source>
        <strain evidence="15 16">DSM 2944</strain>
        <plasmid evidence="16">ppan2</plasmid>
    </source>
</reference>
<keyword evidence="10" id="KW-0408">Iron</keyword>
<keyword evidence="7" id="KW-0479">Metal-binding</keyword>
<dbReference type="PANTHER" id="PTHR30529:SF7">
    <property type="entry name" value="CYTOCHROME B561 BACTERIAL_NI-HYDROGENASE DOMAIN-CONTAINING PROTEIN"/>
    <property type="match status" value="1"/>
</dbReference>
<dbReference type="KEGG" id="ppan:ESD82_08355"/>
<evidence type="ECO:0000259" key="14">
    <source>
        <dbReference type="Pfam" id="PF01292"/>
    </source>
</evidence>
<organism evidence="15 16">
    <name type="scientific">Paracoccus pantotrophus</name>
    <name type="common">Thiosphaera pantotropha</name>
    <dbReference type="NCBI Taxonomy" id="82367"/>
    <lineage>
        <taxon>Bacteria</taxon>
        <taxon>Pseudomonadati</taxon>
        <taxon>Pseudomonadota</taxon>
        <taxon>Alphaproteobacteria</taxon>
        <taxon>Rhodobacterales</taxon>
        <taxon>Paracoccaceae</taxon>
        <taxon>Paracoccus</taxon>
    </lineage>
</organism>